<gene>
    <name evidence="3" type="ORF">ASPVEDRAFT_36984</name>
</gene>
<evidence type="ECO:0008006" key="5">
    <source>
        <dbReference type="Google" id="ProtNLM"/>
    </source>
</evidence>
<dbReference type="GO" id="GO:0090575">
    <property type="term" value="C:RNA polymerase II transcription regulator complex"/>
    <property type="evidence" value="ECO:0007669"/>
    <property type="project" value="TreeGrafter"/>
</dbReference>
<reference evidence="4" key="1">
    <citation type="journal article" date="2017" name="Genome Biol.">
        <title>Comparative genomics reveals high biological diversity and specific adaptations in the industrially and medically important fungal genus Aspergillus.</title>
        <authorList>
            <person name="de Vries R.P."/>
            <person name="Riley R."/>
            <person name="Wiebenga A."/>
            <person name="Aguilar-Osorio G."/>
            <person name="Amillis S."/>
            <person name="Uchima C.A."/>
            <person name="Anderluh G."/>
            <person name="Asadollahi M."/>
            <person name="Askin M."/>
            <person name="Barry K."/>
            <person name="Battaglia E."/>
            <person name="Bayram O."/>
            <person name="Benocci T."/>
            <person name="Braus-Stromeyer S.A."/>
            <person name="Caldana C."/>
            <person name="Canovas D."/>
            <person name="Cerqueira G.C."/>
            <person name="Chen F."/>
            <person name="Chen W."/>
            <person name="Choi C."/>
            <person name="Clum A."/>
            <person name="Dos Santos R.A."/>
            <person name="Damasio A.R."/>
            <person name="Diallinas G."/>
            <person name="Emri T."/>
            <person name="Fekete E."/>
            <person name="Flipphi M."/>
            <person name="Freyberg S."/>
            <person name="Gallo A."/>
            <person name="Gournas C."/>
            <person name="Habgood R."/>
            <person name="Hainaut M."/>
            <person name="Harispe M.L."/>
            <person name="Henrissat B."/>
            <person name="Hilden K.S."/>
            <person name="Hope R."/>
            <person name="Hossain A."/>
            <person name="Karabika E."/>
            <person name="Karaffa L."/>
            <person name="Karanyi Z."/>
            <person name="Krasevec N."/>
            <person name="Kuo A."/>
            <person name="Kusch H."/>
            <person name="LaButti K."/>
            <person name="Lagendijk E.L."/>
            <person name="Lapidus A."/>
            <person name="Levasseur A."/>
            <person name="Lindquist E."/>
            <person name="Lipzen A."/>
            <person name="Logrieco A.F."/>
            <person name="MacCabe A."/>
            <person name="Maekelae M.R."/>
            <person name="Malavazi I."/>
            <person name="Melin P."/>
            <person name="Meyer V."/>
            <person name="Mielnichuk N."/>
            <person name="Miskei M."/>
            <person name="Molnar A.P."/>
            <person name="Mule G."/>
            <person name="Ngan C.Y."/>
            <person name="Orejas M."/>
            <person name="Orosz E."/>
            <person name="Ouedraogo J.P."/>
            <person name="Overkamp K.M."/>
            <person name="Park H.-S."/>
            <person name="Perrone G."/>
            <person name="Piumi F."/>
            <person name="Punt P.J."/>
            <person name="Ram A.F."/>
            <person name="Ramon A."/>
            <person name="Rauscher S."/>
            <person name="Record E."/>
            <person name="Riano-Pachon D.M."/>
            <person name="Robert V."/>
            <person name="Roehrig J."/>
            <person name="Ruller R."/>
            <person name="Salamov A."/>
            <person name="Salih N.S."/>
            <person name="Samson R.A."/>
            <person name="Sandor E."/>
            <person name="Sanguinetti M."/>
            <person name="Schuetze T."/>
            <person name="Sepcic K."/>
            <person name="Shelest E."/>
            <person name="Sherlock G."/>
            <person name="Sophianopoulou V."/>
            <person name="Squina F.M."/>
            <person name="Sun H."/>
            <person name="Susca A."/>
            <person name="Todd R.B."/>
            <person name="Tsang A."/>
            <person name="Unkles S.E."/>
            <person name="van de Wiele N."/>
            <person name="van Rossen-Uffink D."/>
            <person name="Oliveira J.V."/>
            <person name="Vesth T.C."/>
            <person name="Visser J."/>
            <person name="Yu J.-H."/>
            <person name="Zhou M."/>
            <person name="Andersen M.R."/>
            <person name="Archer D.B."/>
            <person name="Baker S.E."/>
            <person name="Benoit I."/>
            <person name="Brakhage A.A."/>
            <person name="Braus G.H."/>
            <person name="Fischer R."/>
            <person name="Frisvad J.C."/>
            <person name="Goldman G.H."/>
            <person name="Houbraken J."/>
            <person name="Oakley B."/>
            <person name="Pocsi I."/>
            <person name="Scazzocchio C."/>
            <person name="Seiboth B."/>
            <person name="vanKuyk P.A."/>
            <person name="Wortman J."/>
            <person name="Dyer P.S."/>
            <person name="Grigoriev I.V."/>
        </authorList>
    </citation>
    <scope>NUCLEOTIDE SEQUENCE [LARGE SCALE GENOMIC DNA]</scope>
    <source>
        <strain evidence="4">CBS 583.65</strain>
    </source>
</reference>
<dbReference type="Proteomes" id="UP000184073">
    <property type="component" value="Unassembled WGS sequence"/>
</dbReference>
<dbReference type="PANTHER" id="PTHR40621">
    <property type="entry name" value="TRANSCRIPTION FACTOR KAPC-RELATED"/>
    <property type="match status" value="1"/>
</dbReference>
<protein>
    <recommendedName>
        <fullName evidence="5">BZIP domain-containing protein</fullName>
    </recommendedName>
</protein>
<keyword evidence="4" id="KW-1185">Reference proteome</keyword>
<dbReference type="OrthoDB" id="2590011at2759"/>
<dbReference type="GO" id="GO:0001228">
    <property type="term" value="F:DNA-binding transcription activator activity, RNA polymerase II-specific"/>
    <property type="evidence" value="ECO:0007669"/>
    <property type="project" value="TreeGrafter"/>
</dbReference>
<proteinExistence type="predicted"/>
<dbReference type="RefSeq" id="XP_040663325.1">
    <property type="nucleotide sequence ID" value="XM_040811347.1"/>
</dbReference>
<sequence>MRLESSSTHRQRKDAYFKNLENEVIRLREVEVDLHGQLKNARLHVQKLQGILDKHNLPAPSDSVGGFAAGMESGKYYDQGISALDKSGFETETNSPVFTSPLHLFDQHANRDISTGCTPSLNGNIQEPIRDAGFLSGGFQPTISQPRLAEHPVHQNMIDLGMEFVLSLESPCLPHLESHHDKPNGHVLLASTALMRPHPHRHTSSTSPVSSPHDPAVIFDRLLALSKDLVSEDTLSPVQAWSLILEHPTVSSLDITRTKQLSSSLLEIVKCYGFGAVMKRDAFESIISCHLPRLPL</sequence>
<comment type="subcellular location">
    <subcellularLocation>
        <location evidence="1">Nucleus</location>
    </subcellularLocation>
</comment>
<evidence type="ECO:0000256" key="2">
    <source>
        <dbReference type="ARBA" id="ARBA00023242"/>
    </source>
</evidence>
<organism evidence="3 4">
    <name type="scientific">Aspergillus versicolor CBS 583.65</name>
    <dbReference type="NCBI Taxonomy" id="1036611"/>
    <lineage>
        <taxon>Eukaryota</taxon>
        <taxon>Fungi</taxon>
        <taxon>Dikarya</taxon>
        <taxon>Ascomycota</taxon>
        <taxon>Pezizomycotina</taxon>
        <taxon>Eurotiomycetes</taxon>
        <taxon>Eurotiomycetidae</taxon>
        <taxon>Eurotiales</taxon>
        <taxon>Aspergillaceae</taxon>
        <taxon>Aspergillus</taxon>
        <taxon>Aspergillus subgen. Nidulantes</taxon>
    </lineage>
</organism>
<dbReference type="EMBL" id="KV878125">
    <property type="protein sequence ID" value="OJI97562.1"/>
    <property type="molecule type" value="Genomic_DNA"/>
</dbReference>
<keyword evidence="2" id="KW-0539">Nucleus</keyword>
<dbReference type="GeneID" id="63726858"/>
<dbReference type="VEuPathDB" id="FungiDB:ASPVEDRAFT_36984"/>
<evidence type="ECO:0000256" key="1">
    <source>
        <dbReference type="ARBA" id="ARBA00004123"/>
    </source>
</evidence>
<dbReference type="InterPro" id="IPR050936">
    <property type="entry name" value="AP-1-like"/>
</dbReference>
<dbReference type="STRING" id="1036611.A0A1L9P7T7"/>
<evidence type="ECO:0000313" key="3">
    <source>
        <dbReference type="EMBL" id="OJI97562.1"/>
    </source>
</evidence>
<dbReference type="GO" id="GO:0000976">
    <property type="term" value="F:transcription cis-regulatory region binding"/>
    <property type="evidence" value="ECO:0007669"/>
    <property type="project" value="InterPro"/>
</dbReference>
<accession>A0A1L9P7T7</accession>
<name>A0A1L9P7T7_ASPVE</name>
<evidence type="ECO:0000313" key="4">
    <source>
        <dbReference type="Proteomes" id="UP000184073"/>
    </source>
</evidence>
<dbReference type="AlphaFoldDB" id="A0A1L9P7T7"/>
<dbReference type="PANTHER" id="PTHR40621:SF6">
    <property type="entry name" value="AP-1-LIKE TRANSCRIPTION FACTOR YAP1-RELATED"/>
    <property type="match status" value="1"/>
</dbReference>